<feature type="region of interest" description="Disordered" evidence="1">
    <location>
        <begin position="231"/>
        <end position="257"/>
    </location>
</feature>
<dbReference type="EMBL" id="OZ034819">
    <property type="protein sequence ID" value="CAL1398264.1"/>
    <property type="molecule type" value="Genomic_DNA"/>
</dbReference>
<proteinExistence type="predicted"/>
<feature type="region of interest" description="Disordered" evidence="1">
    <location>
        <begin position="31"/>
        <end position="177"/>
    </location>
</feature>
<reference evidence="2 3" key="1">
    <citation type="submission" date="2024-04" db="EMBL/GenBank/DDBJ databases">
        <authorList>
            <person name="Fracassetti M."/>
        </authorList>
    </citation>
    <scope>NUCLEOTIDE SEQUENCE [LARGE SCALE GENOMIC DNA]</scope>
</reference>
<feature type="compositionally biased region" description="Low complexity" evidence="1">
    <location>
        <begin position="95"/>
        <end position="109"/>
    </location>
</feature>
<dbReference type="AlphaFoldDB" id="A0AAV2FIZ9"/>
<organism evidence="2 3">
    <name type="scientific">Linum trigynum</name>
    <dbReference type="NCBI Taxonomy" id="586398"/>
    <lineage>
        <taxon>Eukaryota</taxon>
        <taxon>Viridiplantae</taxon>
        <taxon>Streptophyta</taxon>
        <taxon>Embryophyta</taxon>
        <taxon>Tracheophyta</taxon>
        <taxon>Spermatophyta</taxon>
        <taxon>Magnoliopsida</taxon>
        <taxon>eudicotyledons</taxon>
        <taxon>Gunneridae</taxon>
        <taxon>Pentapetalae</taxon>
        <taxon>rosids</taxon>
        <taxon>fabids</taxon>
        <taxon>Malpighiales</taxon>
        <taxon>Linaceae</taxon>
        <taxon>Linum</taxon>
    </lineage>
</organism>
<accession>A0AAV2FIZ9</accession>
<sequence>MALWHREEAEFWLDPSYPRISTQDALDEAWRLMGEEEEEQEQERKSIVHVKVDSNSSSNPSILSKSKSKGSKIRSGLQKVVSSILRLGRSKKSSSKPASSSSGSSSSPADQSNESLTGPDSPRHGLANHTATCLDDVVQKETQRLVRDSAASASASSSSTNTSDSSTGESSFEADSSSSSIMAADFLALEKTQGDGATVVSPPRPDLVIIETVELILPVVSEKTVAPAVGDVEQPMPPLAGFAKKKKKKRKEPKRRRSTTLPIALCFPVLWV</sequence>
<gene>
    <name evidence="2" type="ORF">LTRI10_LOCUS38505</name>
</gene>
<evidence type="ECO:0000313" key="2">
    <source>
        <dbReference type="EMBL" id="CAL1398264.1"/>
    </source>
</evidence>
<keyword evidence="3" id="KW-1185">Reference proteome</keyword>
<name>A0AAV2FIZ9_9ROSI</name>
<protein>
    <submittedName>
        <fullName evidence="2">Uncharacterized protein</fullName>
    </submittedName>
</protein>
<feature type="compositionally biased region" description="Low complexity" evidence="1">
    <location>
        <begin position="149"/>
        <end position="177"/>
    </location>
</feature>
<evidence type="ECO:0000313" key="3">
    <source>
        <dbReference type="Proteomes" id="UP001497516"/>
    </source>
</evidence>
<feature type="compositionally biased region" description="Basic and acidic residues" evidence="1">
    <location>
        <begin position="137"/>
        <end position="147"/>
    </location>
</feature>
<feature type="compositionally biased region" description="Low complexity" evidence="1">
    <location>
        <begin position="54"/>
        <end position="65"/>
    </location>
</feature>
<evidence type="ECO:0000256" key="1">
    <source>
        <dbReference type="SAM" id="MobiDB-lite"/>
    </source>
</evidence>
<dbReference type="Proteomes" id="UP001497516">
    <property type="component" value="Chromosome 6"/>
</dbReference>
<feature type="compositionally biased region" description="Basic residues" evidence="1">
    <location>
        <begin position="243"/>
        <end position="257"/>
    </location>
</feature>
<feature type="compositionally biased region" description="Basic and acidic residues" evidence="1">
    <location>
        <begin position="42"/>
        <end position="52"/>
    </location>
</feature>